<dbReference type="PANTHER" id="PTHR46796:SF2">
    <property type="entry name" value="TRANSCRIPTIONAL REGULATORY PROTEIN"/>
    <property type="match status" value="1"/>
</dbReference>
<keyword evidence="3" id="KW-0804">Transcription</keyword>
<accession>A0A1H2WC24</accession>
<keyword evidence="6" id="KW-1185">Reference proteome</keyword>
<evidence type="ECO:0000256" key="2">
    <source>
        <dbReference type="ARBA" id="ARBA00023125"/>
    </source>
</evidence>
<feature type="domain" description="HTH araC/xylS-type" evidence="4">
    <location>
        <begin position="10"/>
        <end position="108"/>
    </location>
</feature>
<dbReference type="InterPro" id="IPR018060">
    <property type="entry name" value="HTH_AraC"/>
</dbReference>
<proteinExistence type="predicted"/>
<dbReference type="GO" id="GO:0003700">
    <property type="term" value="F:DNA-binding transcription factor activity"/>
    <property type="evidence" value="ECO:0007669"/>
    <property type="project" value="InterPro"/>
</dbReference>
<keyword evidence="2" id="KW-0238">DNA-binding</keyword>
<dbReference type="EMBL" id="FNNC01000005">
    <property type="protein sequence ID" value="SDW78223.1"/>
    <property type="molecule type" value="Genomic_DNA"/>
</dbReference>
<name>A0A1H2WC24_9BACI</name>
<sequence>MEHSYLPSVHDAITYMHEHLHEPMDLAGLAAQAAYSPYHFSRLFKKSVGVPPLYYLSALRLQWAKELLLETALPIRDIGMEIGQQSVGTFTTSFASRVGMTPGVFRASAAATEESLSSLRKARHWAEPVFPSTETCVKGRIYSEAPFEGFVLIGLFPRPMPEGVPLYGTLCEASDEYCIRGVKPGVYFMMATSVAWKMKAADILIPHRTLRTRSKEPCHVDGALAEENRDVYLYPPRLDDPPILISLSLLMNNFLKRQAETAIGKK</sequence>
<dbReference type="Pfam" id="PF12833">
    <property type="entry name" value="HTH_18"/>
    <property type="match status" value="1"/>
</dbReference>
<protein>
    <submittedName>
        <fullName evidence="5">Transcriptional regulator, AraC family</fullName>
    </submittedName>
</protein>
<evidence type="ECO:0000256" key="1">
    <source>
        <dbReference type="ARBA" id="ARBA00023015"/>
    </source>
</evidence>
<dbReference type="SMART" id="SM00342">
    <property type="entry name" value="HTH_ARAC"/>
    <property type="match status" value="1"/>
</dbReference>
<dbReference type="SUPFAM" id="SSF46689">
    <property type="entry name" value="Homeodomain-like"/>
    <property type="match status" value="2"/>
</dbReference>
<dbReference type="Gene3D" id="1.10.10.60">
    <property type="entry name" value="Homeodomain-like"/>
    <property type="match status" value="2"/>
</dbReference>
<dbReference type="STRING" id="1122204.SAMN05421781_2363"/>
<evidence type="ECO:0000313" key="5">
    <source>
        <dbReference type="EMBL" id="SDW78223.1"/>
    </source>
</evidence>
<gene>
    <name evidence="5" type="ORF">SAMN05421781_2363</name>
</gene>
<dbReference type="AlphaFoldDB" id="A0A1H2WC24"/>
<dbReference type="OrthoDB" id="9816344at2"/>
<reference evidence="5 6" key="1">
    <citation type="submission" date="2016-10" db="EMBL/GenBank/DDBJ databases">
        <authorList>
            <person name="de Groot N.N."/>
        </authorList>
    </citation>
    <scope>NUCLEOTIDE SEQUENCE [LARGE SCALE GENOMIC DNA]</scope>
    <source>
        <strain evidence="5 6">DSM 23126</strain>
    </source>
</reference>
<dbReference type="InterPro" id="IPR009057">
    <property type="entry name" value="Homeodomain-like_sf"/>
</dbReference>
<dbReference type="GO" id="GO:0043565">
    <property type="term" value="F:sequence-specific DNA binding"/>
    <property type="evidence" value="ECO:0007669"/>
    <property type="project" value="InterPro"/>
</dbReference>
<evidence type="ECO:0000256" key="3">
    <source>
        <dbReference type="ARBA" id="ARBA00023163"/>
    </source>
</evidence>
<dbReference type="InterPro" id="IPR050204">
    <property type="entry name" value="AraC_XylS_family_regulators"/>
</dbReference>
<organism evidence="5 6">
    <name type="scientific">Marinococcus luteus</name>
    <dbReference type="NCBI Taxonomy" id="1122204"/>
    <lineage>
        <taxon>Bacteria</taxon>
        <taxon>Bacillati</taxon>
        <taxon>Bacillota</taxon>
        <taxon>Bacilli</taxon>
        <taxon>Bacillales</taxon>
        <taxon>Bacillaceae</taxon>
        <taxon>Marinococcus</taxon>
    </lineage>
</organism>
<keyword evidence="1" id="KW-0805">Transcription regulation</keyword>
<dbReference type="PROSITE" id="PS01124">
    <property type="entry name" value="HTH_ARAC_FAMILY_2"/>
    <property type="match status" value="1"/>
</dbReference>
<dbReference type="RefSeq" id="WP_091615311.1">
    <property type="nucleotide sequence ID" value="NZ_FNNC01000005.1"/>
</dbReference>
<evidence type="ECO:0000313" key="6">
    <source>
        <dbReference type="Proteomes" id="UP000199488"/>
    </source>
</evidence>
<dbReference type="PANTHER" id="PTHR46796">
    <property type="entry name" value="HTH-TYPE TRANSCRIPTIONAL ACTIVATOR RHAS-RELATED"/>
    <property type="match status" value="1"/>
</dbReference>
<dbReference type="Proteomes" id="UP000199488">
    <property type="component" value="Unassembled WGS sequence"/>
</dbReference>
<evidence type="ECO:0000259" key="4">
    <source>
        <dbReference type="PROSITE" id="PS01124"/>
    </source>
</evidence>